<reference evidence="3" key="1">
    <citation type="journal article" date="2014" name="Int. J. Syst. Evol. Microbiol.">
        <title>Complete genome sequence of Corynebacterium casei LMG S-19264T (=DSM 44701T), isolated from a smear-ripened cheese.</title>
        <authorList>
            <consortium name="US DOE Joint Genome Institute (JGI-PGF)"/>
            <person name="Walter F."/>
            <person name="Albersmeier A."/>
            <person name="Kalinowski J."/>
            <person name="Ruckert C."/>
        </authorList>
    </citation>
    <scope>NUCLEOTIDE SEQUENCE</scope>
    <source>
        <strain evidence="3">CGMCC 1.15447</strain>
    </source>
</reference>
<dbReference type="InterPro" id="IPR031712">
    <property type="entry name" value="DUF5077"/>
</dbReference>
<accession>A0A916RJ89</accession>
<evidence type="ECO:0000313" key="4">
    <source>
        <dbReference type="Proteomes" id="UP000648801"/>
    </source>
</evidence>
<gene>
    <name evidence="3" type="ORF">GCM10011507_03800</name>
</gene>
<dbReference type="AlphaFoldDB" id="A0A916RJ89"/>
<comment type="caution">
    <text evidence="3">The sequence shown here is derived from an EMBL/GenBank/DDBJ whole genome shotgun (WGS) entry which is preliminary data.</text>
</comment>
<proteinExistence type="predicted"/>
<dbReference type="Pfam" id="PF16871">
    <property type="entry name" value="DUF5077"/>
    <property type="match status" value="1"/>
</dbReference>
<dbReference type="Pfam" id="PF11958">
    <property type="entry name" value="DUF3472"/>
    <property type="match status" value="1"/>
</dbReference>
<evidence type="ECO:0000313" key="3">
    <source>
        <dbReference type="EMBL" id="GGA55750.1"/>
    </source>
</evidence>
<name>A0A916RJ89_9BACT</name>
<dbReference type="InterPro" id="IPR021862">
    <property type="entry name" value="DUF3472"/>
</dbReference>
<feature type="compositionally biased region" description="Polar residues" evidence="1">
    <location>
        <begin position="392"/>
        <end position="402"/>
    </location>
</feature>
<feature type="domain" description="DUF5077" evidence="2">
    <location>
        <begin position="25"/>
        <end position="145"/>
    </location>
</feature>
<protein>
    <recommendedName>
        <fullName evidence="2">DUF5077 domain-containing protein</fullName>
    </recommendedName>
</protein>
<evidence type="ECO:0000259" key="2">
    <source>
        <dbReference type="Pfam" id="PF16871"/>
    </source>
</evidence>
<organism evidence="3 4">
    <name type="scientific">Edaphobacter acidisoli</name>
    <dbReference type="NCBI Taxonomy" id="2040573"/>
    <lineage>
        <taxon>Bacteria</taxon>
        <taxon>Pseudomonadati</taxon>
        <taxon>Acidobacteriota</taxon>
        <taxon>Terriglobia</taxon>
        <taxon>Terriglobales</taxon>
        <taxon>Acidobacteriaceae</taxon>
        <taxon>Edaphobacter</taxon>
    </lineage>
</organism>
<dbReference type="Proteomes" id="UP000648801">
    <property type="component" value="Unassembled WGS sequence"/>
</dbReference>
<keyword evidence="4" id="KW-1185">Reference proteome</keyword>
<reference evidence="3" key="2">
    <citation type="submission" date="2020-09" db="EMBL/GenBank/DDBJ databases">
        <authorList>
            <person name="Sun Q."/>
            <person name="Zhou Y."/>
        </authorList>
    </citation>
    <scope>NUCLEOTIDE SEQUENCE</scope>
    <source>
        <strain evidence="3">CGMCC 1.15447</strain>
    </source>
</reference>
<dbReference type="EMBL" id="BMJB01000001">
    <property type="protein sequence ID" value="GGA55750.1"/>
    <property type="molecule type" value="Genomic_DNA"/>
</dbReference>
<feature type="region of interest" description="Disordered" evidence="1">
    <location>
        <begin position="392"/>
        <end position="414"/>
    </location>
</feature>
<sequence>MLALCLLVTIVSFAAGQTPSLDVPGFTAYSEPNPEALHISENSPLTGWSDPATTVAWYGQIRSTGKLSISIRLQVPEGSKSKIHLTVGGHNVATKSVKGTSSPAIVSFGSIHIDKTGPYKFALTGIKKSGTVFADIQALDLAGPAAEDALFNLTPQRGAPSVHLHYPAPAGAQVEWFYNEVTVKTDPIWSYYEACGFARGYFGIQVNSPTERRIIFSVWDAGNEHTDRGKVATDNRVQLLAKGPDVVAGSFGNEGTGGHSHLVYPWKTGETYRFLLHAKPDGATTIYTAYFYFPEKHGWGMIARFRAPKDGNYLSHLYSFNEDFEGANGQLQRLAEFGNQWIRTTDGHWIELTKARFTHTAVGAYKDRIDRGAGVTGDRFYLTNGGFKPETFQYNDELTRPSSGKMPDITLPQD</sequence>
<evidence type="ECO:0000256" key="1">
    <source>
        <dbReference type="SAM" id="MobiDB-lite"/>
    </source>
</evidence>